<evidence type="ECO:0000256" key="5">
    <source>
        <dbReference type="ARBA" id="ARBA00022741"/>
    </source>
</evidence>
<dbReference type="Proteomes" id="UP001382935">
    <property type="component" value="Chromosome"/>
</dbReference>
<evidence type="ECO:0000256" key="8">
    <source>
        <dbReference type="ARBA" id="ARBA00023012"/>
    </source>
</evidence>
<proteinExistence type="predicted"/>
<dbReference type="InterPro" id="IPR036890">
    <property type="entry name" value="HATPase_C_sf"/>
</dbReference>
<evidence type="ECO:0000259" key="9">
    <source>
        <dbReference type="PROSITE" id="PS50109"/>
    </source>
</evidence>
<protein>
    <recommendedName>
        <fullName evidence="2">histidine kinase</fullName>
        <ecNumber evidence="2">2.7.13.3</ecNumber>
    </recommendedName>
</protein>
<dbReference type="Pfam" id="PF13426">
    <property type="entry name" value="PAS_9"/>
    <property type="match status" value="2"/>
</dbReference>
<evidence type="ECO:0000313" key="11">
    <source>
        <dbReference type="Proteomes" id="UP001382935"/>
    </source>
</evidence>
<feature type="domain" description="Histidine kinase" evidence="9">
    <location>
        <begin position="282"/>
        <end position="492"/>
    </location>
</feature>
<keyword evidence="4" id="KW-0808">Transferase</keyword>
<dbReference type="PRINTS" id="PR00344">
    <property type="entry name" value="BCTRLSENSOR"/>
</dbReference>
<evidence type="ECO:0000256" key="4">
    <source>
        <dbReference type="ARBA" id="ARBA00022679"/>
    </source>
</evidence>
<dbReference type="SUPFAM" id="SSF47384">
    <property type="entry name" value="Homodimeric domain of signal transducing histidine kinase"/>
    <property type="match status" value="1"/>
</dbReference>
<dbReference type="NCBIfam" id="TIGR00229">
    <property type="entry name" value="sensory_box"/>
    <property type="match status" value="1"/>
</dbReference>
<dbReference type="CDD" id="cd00130">
    <property type="entry name" value="PAS"/>
    <property type="match status" value="1"/>
</dbReference>
<accession>A0ABZ2G1R5</accession>
<evidence type="ECO:0000256" key="3">
    <source>
        <dbReference type="ARBA" id="ARBA00022553"/>
    </source>
</evidence>
<dbReference type="EC" id="2.7.13.3" evidence="2"/>
<name>A0ABZ2G1R5_9SPHN</name>
<dbReference type="Pfam" id="PF02518">
    <property type="entry name" value="HATPase_c"/>
    <property type="match status" value="1"/>
</dbReference>
<dbReference type="InterPro" id="IPR035965">
    <property type="entry name" value="PAS-like_dom_sf"/>
</dbReference>
<keyword evidence="8" id="KW-0902">Two-component regulatory system</keyword>
<evidence type="ECO:0000256" key="7">
    <source>
        <dbReference type="ARBA" id="ARBA00022840"/>
    </source>
</evidence>
<dbReference type="Gene3D" id="3.30.450.20">
    <property type="entry name" value="PAS domain"/>
    <property type="match status" value="2"/>
</dbReference>
<dbReference type="PANTHER" id="PTHR43065">
    <property type="entry name" value="SENSOR HISTIDINE KINASE"/>
    <property type="match status" value="1"/>
</dbReference>
<evidence type="ECO:0000256" key="2">
    <source>
        <dbReference type="ARBA" id="ARBA00012438"/>
    </source>
</evidence>
<sequence>MGYAQPITVDHSNLAIEKLPVAAYFIDKDGFISGFNQKARDLWGRSPEAGERWCGSYKLFTPAGLPIDRRDCPMAQYLRDGMFPPTGTALLQRPDGDFRMIKPHPSLVKGENGEIIGFMNVVIDVTDLEPSSRISDSEEMLTSVLSSNSVAFTVFDYENRRVTKANDSCLRLMNHERADLDASTSGYRDFMSNCEQLLDAAAIDEARVKGCWSTYEKRFDRPDGRSLAVRVSSAPITALPGHCLVCIEDLTAHKETEQENQILKSEVHHLSRLSAMGTMTAILAHEVAHPFSIIKNALFLIENDEEVGKQVEISDTLKQAFKLIKHEADRGHRLVERMRNFSRPDLANKSKVIIRDVIDCCVEMISLRFPGLCVNTSISRKVGCLIGDPVQIEQVLLNVMRNAAEAMDGKGFLQVDVRQRSGSVIISIADEGTGFSDQALATAFTPFKSTKMNGTGLGLSICRSILEQHGGTIAIVPRERGSCITMRLPSVDQQVPTVQALDLD</sequence>
<dbReference type="SUPFAM" id="SSF55785">
    <property type="entry name" value="PYP-like sensor domain (PAS domain)"/>
    <property type="match status" value="2"/>
</dbReference>
<keyword evidence="6" id="KW-0418">Kinase</keyword>
<evidence type="ECO:0000256" key="6">
    <source>
        <dbReference type="ARBA" id="ARBA00022777"/>
    </source>
</evidence>
<dbReference type="InterPro" id="IPR003661">
    <property type="entry name" value="HisK_dim/P_dom"/>
</dbReference>
<evidence type="ECO:0000256" key="1">
    <source>
        <dbReference type="ARBA" id="ARBA00000085"/>
    </source>
</evidence>
<comment type="catalytic activity">
    <reaction evidence="1">
        <text>ATP + protein L-histidine = ADP + protein N-phospho-L-histidine.</text>
        <dbReference type="EC" id="2.7.13.3"/>
    </reaction>
</comment>
<evidence type="ECO:0000313" key="10">
    <source>
        <dbReference type="EMBL" id="WWM70850.1"/>
    </source>
</evidence>
<dbReference type="SUPFAM" id="SSF55874">
    <property type="entry name" value="ATPase domain of HSP90 chaperone/DNA topoisomerase II/histidine kinase"/>
    <property type="match status" value="1"/>
</dbReference>
<dbReference type="Gene3D" id="1.10.287.130">
    <property type="match status" value="1"/>
</dbReference>
<dbReference type="InterPro" id="IPR004358">
    <property type="entry name" value="Sig_transdc_His_kin-like_C"/>
</dbReference>
<dbReference type="SMART" id="SM00091">
    <property type="entry name" value="PAS"/>
    <property type="match status" value="2"/>
</dbReference>
<keyword evidence="7 10" id="KW-0067">ATP-binding</keyword>
<dbReference type="InterPro" id="IPR036097">
    <property type="entry name" value="HisK_dim/P_sf"/>
</dbReference>
<dbReference type="PROSITE" id="PS50109">
    <property type="entry name" value="HIS_KIN"/>
    <property type="match status" value="1"/>
</dbReference>
<dbReference type="InterPro" id="IPR003594">
    <property type="entry name" value="HATPase_dom"/>
</dbReference>
<gene>
    <name evidence="10" type="ORF">V6R86_09225</name>
</gene>
<keyword evidence="11" id="KW-1185">Reference proteome</keyword>
<reference evidence="10 11" key="1">
    <citation type="submission" date="2024-02" db="EMBL/GenBank/DDBJ databases">
        <title>Full genome sequence of Sphingomonas kaistensis.</title>
        <authorList>
            <person name="Poletto B.L."/>
            <person name="Silva G."/>
            <person name="Galante D."/>
            <person name="Campos K.R."/>
            <person name="Santos M.B.N."/>
            <person name="Sacchi C.T."/>
        </authorList>
    </citation>
    <scope>NUCLEOTIDE SEQUENCE [LARGE SCALE GENOMIC DNA]</scope>
    <source>
        <strain evidence="10 11">MA4R</strain>
    </source>
</reference>
<dbReference type="SMART" id="SM00388">
    <property type="entry name" value="HisKA"/>
    <property type="match status" value="1"/>
</dbReference>
<dbReference type="InterPro" id="IPR005467">
    <property type="entry name" value="His_kinase_dom"/>
</dbReference>
<dbReference type="PANTHER" id="PTHR43065:SF10">
    <property type="entry name" value="PEROXIDE STRESS-ACTIVATED HISTIDINE KINASE MAK3"/>
    <property type="match status" value="1"/>
</dbReference>
<dbReference type="CDD" id="cd00082">
    <property type="entry name" value="HisKA"/>
    <property type="match status" value="1"/>
</dbReference>
<keyword evidence="5" id="KW-0547">Nucleotide-binding</keyword>
<keyword evidence="3" id="KW-0597">Phosphoprotein</keyword>
<dbReference type="InterPro" id="IPR000014">
    <property type="entry name" value="PAS"/>
</dbReference>
<dbReference type="GO" id="GO:0005524">
    <property type="term" value="F:ATP binding"/>
    <property type="evidence" value="ECO:0007669"/>
    <property type="project" value="UniProtKB-KW"/>
</dbReference>
<dbReference type="SMART" id="SM00387">
    <property type="entry name" value="HATPase_c"/>
    <property type="match status" value="1"/>
</dbReference>
<dbReference type="Pfam" id="PF00512">
    <property type="entry name" value="HisKA"/>
    <property type="match status" value="1"/>
</dbReference>
<dbReference type="RefSeq" id="WP_338503972.1">
    <property type="nucleotide sequence ID" value="NZ_CP145607.1"/>
</dbReference>
<dbReference type="Gene3D" id="3.30.565.10">
    <property type="entry name" value="Histidine kinase-like ATPase, C-terminal domain"/>
    <property type="match status" value="1"/>
</dbReference>
<organism evidence="10 11">
    <name type="scientific">Sphingomonas kaistensis</name>
    <dbReference type="NCBI Taxonomy" id="298708"/>
    <lineage>
        <taxon>Bacteria</taxon>
        <taxon>Pseudomonadati</taxon>
        <taxon>Pseudomonadota</taxon>
        <taxon>Alphaproteobacteria</taxon>
        <taxon>Sphingomonadales</taxon>
        <taxon>Sphingomonadaceae</taxon>
        <taxon>Sphingomonas</taxon>
    </lineage>
</organism>
<dbReference type="EMBL" id="CP145607">
    <property type="protein sequence ID" value="WWM70850.1"/>
    <property type="molecule type" value="Genomic_DNA"/>
</dbReference>